<keyword evidence="1" id="KW-0677">Repeat</keyword>
<feature type="region of interest" description="Disordered" evidence="3">
    <location>
        <begin position="67"/>
        <end position="88"/>
    </location>
</feature>
<dbReference type="GeneID" id="26229600"/>
<feature type="region of interest" description="Disordered" evidence="3">
    <location>
        <begin position="660"/>
        <end position="688"/>
    </location>
</feature>
<dbReference type="EMBL" id="CP060776">
    <property type="protein sequence ID" value="QQK44782.1"/>
    <property type="molecule type" value="Genomic_DNA"/>
</dbReference>
<dbReference type="PANTHER" id="PTHR47939:SF13">
    <property type="entry name" value="OS03G0201400 PROTEIN"/>
    <property type="match status" value="1"/>
</dbReference>
<dbReference type="Gene3D" id="1.25.40.10">
    <property type="entry name" value="Tetratricopeptide repeat domain"/>
    <property type="match status" value="1"/>
</dbReference>
<reference evidence="4 5" key="1">
    <citation type="submission" date="2020-08" db="EMBL/GenBank/DDBJ databases">
        <title>The completed genome sequence of the pathogenic ascomycete fungus Penicillium digitatum.</title>
        <authorList>
            <person name="Wang M."/>
        </authorList>
    </citation>
    <scope>NUCLEOTIDE SEQUENCE [LARGE SCALE GENOMIC DNA]</scope>
    <source>
        <strain evidence="4 5">PdW03</strain>
    </source>
</reference>
<dbReference type="InterPro" id="IPR050667">
    <property type="entry name" value="PPR-containing_protein"/>
</dbReference>
<dbReference type="NCBIfam" id="TIGR00756">
    <property type="entry name" value="PPR"/>
    <property type="match status" value="1"/>
</dbReference>
<evidence type="ECO:0000313" key="5">
    <source>
        <dbReference type="Proteomes" id="UP000595662"/>
    </source>
</evidence>
<dbReference type="PANTHER" id="PTHR47939">
    <property type="entry name" value="MEMBRANE-ASSOCIATED SALT-INDUCIBLE PROTEIN-LIKE"/>
    <property type="match status" value="1"/>
</dbReference>
<protein>
    <submittedName>
        <fullName evidence="4">Pentatricopeptide repeat protein</fullName>
    </submittedName>
</protein>
<organism evidence="4 5">
    <name type="scientific">Penicillium digitatum</name>
    <name type="common">Green mold</name>
    <dbReference type="NCBI Taxonomy" id="36651"/>
    <lineage>
        <taxon>Eukaryota</taxon>
        <taxon>Fungi</taxon>
        <taxon>Dikarya</taxon>
        <taxon>Ascomycota</taxon>
        <taxon>Pezizomycotina</taxon>
        <taxon>Eurotiomycetes</taxon>
        <taxon>Eurotiomycetidae</taxon>
        <taxon>Eurotiales</taxon>
        <taxon>Aspergillaceae</taxon>
        <taxon>Penicillium</taxon>
    </lineage>
</organism>
<dbReference type="AlphaFoldDB" id="A0A7T7BM25"/>
<dbReference type="InterPro" id="IPR002885">
    <property type="entry name" value="PPR_rpt"/>
</dbReference>
<dbReference type="VEuPathDB" id="FungiDB:PDIP_12770"/>
<evidence type="ECO:0000313" key="4">
    <source>
        <dbReference type="EMBL" id="QQK44782.1"/>
    </source>
</evidence>
<evidence type="ECO:0000256" key="2">
    <source>
        <dbReference type="PROSITE-ProRule" id="PRU00708"/>
    </source>
</evidence>
<dbReference type="Pfam" id="PF01535">
    <property type="entry name" value="PPR"/>
    <property type="match status" value="1"/>
</dbReference>
<dbReference type="RefSeq" id="XP_014537890.1">
    <property type="nucleotide sequence ID" value="XM_014682404.1"/>
</dbReference>
<dbReference type="KEGG" id="pdp:PDIP_12770"/>
<accession>A0A7T7BM25</accession>
<gene>
    <name evidence="4" type="ORF">Pdw03_8683</name>
</gene>
<name>A0A7T7BM25_PENDI</name>
<feature type="compositionally biased region" description="Polar residues" evidence="3">
    <location>
        <begin position="67"/>
        <end position="76"/>
    </location>
</feature>
<proteinExistence type="predicted"/>
<evidence type="ECO:0000256" key="1">
    <source>
        <dbReference type="ARBA" id="ARBA00022737"/>
    </source>
</evidence>
<sequence length="787" mass="91414">MPPSKPPSHTSSVRRLCPRRPRPSVASIADIFVGSLVLASFCHEHSPNRRGFSTVAWGASDHNLQKFQSKGTTSRRQLPPQRPPEYSSSRFYLSQSKRFISNGLARTNDENKEEYDIETESQEEMETDNDYIPLWPATNGDAESQTHRERFDFTYDFDRRIEIKERTKTDIDLKLPDRYPRQSFPSWLHPEKEKHLSTSKLYERSLRDYNWEEAVNAVVPYSRYTKTYKDESHDQMEIHSVEKLVRTLWEEPNPSTQYLFRLYRDIPAPGVALLSKRTRGALLRLFAHPRDRRWVDARRYLALVDDMVTARLPLSRSLWSSAIHLSGRANGRVLKRDLIRAVGMWQKMEHIAGVKADEVVFNILFDIAIKAGAFKVADRLEEEMTERGLSFSRCGKTSKIYYFGMMRDVEGIRETFDDFVKSGEIVDTVVMNCLIASFLRAGDTQTAEQLYARMLEKQSCNNKRLLHSDDGSHDGGSNLSYDMPQYRERSRKLGRVLKKSSALKEKFPEYHRALQDSLSIAPDTRTFYIFLRHYAYNTGQLDSFMAVMRDMEKTFVVPPRAIIYLFLFEGFALHGRRKKQWSAENLRLTWHAYIRALRDSNARLRGLNLNNRKMKWENPLAKSVTLDVEEPPVTDSPNGLYMALPTEDTVGYPGEFEKTAEGSAMDDSQDNEQDAKPELDENEDETTEIEELDVDEVFNPRLQFPGEAEQEELWDPEQRLENGLFVGRRMITIILQAFGTCCGPKEVLEVWLQLERLWHPQQRKAIDVFAVKEELDKQMSRDPHRSR</sequence>
<dbReference type="OMA" id="AFGTCCG"/>
<dbReference type="Proteomes" id="UP000595662">
    <property type="component" value="Chromosome 3"/>
</dbReference>
<feature type="repeat" description="PPR" evidence="2">
    <location>
        <begin position="427"/>
        <end position="457"/>
    </location>
</feature>
<evidence type="ECO:0000256" key="3">
    <source>
        <dbReference type="SAM" id="MobiDB-lite"/>
    </source>
</evidence>
<dbReference type="InterPro" id="IPR011990">
    <property type="entry name" value="TPR-like_helical_dom_sf"/>
</dbReference>
<dbReference type="PROSITE" id="PS51375">
    <property type="entry name" value="PPR"/>
    <property type="match status" value="1"/>
</dbReference>